<dbReference type="Proteomes" id="UP001529491">
    <property type="component" value="Chromosome"/>
</dbReference>
<gene>
    <name evidence="1" type="ORF">RGE70_07580</name>
</gene>
<accession>A0ABZ0K427</accession>
<name>A0ABZ0K427_9GAMM</name>
<proteinExistence type="predicted"/>
<reference evidence="1 2" key="1">
    <citation type="submission" date="2023-10" db="EMBL/GenBank/DDBJ databases">
        <title>Complete genome sequence of Shewanella sp. DAU334.</title>
        <authorList>
            <person name="Lee Y.-S."/>
            <person name="Jeong H.-R."/>
            <person name="Hwang E.-J."/>
            <person name="Choi Y.-L."/>
            <person name="Kim G.-D."/>
        </authorList>
    </citation>
    <scope>NUCLEOTIDE SEQUENCE [LARGE SCALE GENOMIC DNA]</scope>
    <source>
        <strain evidence="1 2">DAU334</strain>
    </source>
</reference>
<dbReference type="EMBL" id="CP136522">
    <property type="protein sequence ID" value="WOT06611.1"/>
    <property type="molecule type" value="Genomic_DNA"/>
</dbReference>
<sequence>MRKSDKKINNAIRISLTEVCEHFKGNVLGFMWLTHKVDFAKVNLSLQVTFMFATNESLWAAKREKHTDKMTALTVKLLAEHDIHMVNAVKQCRFET</sequence>
<protein>
    <submittedName>
        <fullName evidence="1">Fis family transcriptional regulator</fullName>
    </submittedName>
</protein>
<keyword evidence="2" id="KW-1185">Reference proteome</keyword>
<organism evidence="1 2">
    <name type="scientific">Shewanella youngdeokensis</name>
    <dbReference type="NCBI Taxonomy" id="2999068"/>
    <lineage>
        <taxon>Bacteria</taxon>
        <taxon>Pseudomonadati</taxon>
        <taxon>Pseudomonadota</taxon>
        <taxon>Gammaproteobacteria</taxon>
        <taxon>Alteromonadales</taxon>
        <taxon>Shewanellaceae</taxon>
        <taxon>Shewanella</taxon>
    </lineage>
</organism>
<dbReference type="RefSeq" id="WP_310470883.1">
    <property type="nucleotide sequence ID" value="NZ_CP136522.1"/>
</dbReference>
<evidence type="ECO:0000313" key="2">
    <source>
        <dbReference type="Proteomes" id="UP001529491"/>
    </source>
</evidence>
<evidence type="ECO:0000313" key="1">
    <source>
        <dbReference type="EMBL" id="WOT06611.1"/>
    </source>
</evidence>